<accession>A0AAD9PU55</accession>
<evidence type="ECO:0000256" key="1">
    <source>
        <dbReference type="SAM" id="Phobius"/>
    </source>
</evidence>
<sequence length="305" mass="32957">MRGVVRTSSPDTACLLGIKKAANPFTPVQELKLVTDFNSFSEFKITLFMQMIIFRVRREDTAEEGSCNMADNRSRYLKMARLLAFGHILIGVFLFILGIVDRVHGYFWSGEGCFGIWCGLSMCITGVLGIPASSRERTSSSNALAAVYMGFAITSAVFGGVTIICYSIAIATYNYWYYGYYRFTYQSEMAITAIILILGITEFAIGIWAATLCCMFGTCNCCSVPSNQPTSVVYMTGQGVPAGYVMAQGPGGIPVAMPVQQAGGVMTFPGGQAPAYQVSTTAEFGGQPQMVPGHMQGTQMIPAKI</sequence>
<reference evidence="2" key="1">
    <citation type="journal article" date="2023" name="G3 (Bethesda)">
        <title>Whole genome assembly and annotation of the endangered Caribbean coral Acropora cervicornis.</title>
        <authorList>
            <person name="Selwyn J.D."/>
            <person name="Vollmer S.V."/>
        </authorList>
    </citation>
    <scope>NUCLEOTIDE SEQUENCE</scope>
    <source>
        <strain evidence="2">K2</strain>
    </source>
</reference>
<evidence type="ECO:0000313" key="2">
    <source>
        <dbReference type="EMBL" id="KAK2548946.1"/>
    </source>
</evidence>
<name>A0AAD9PU55_ACRCE</name>
<keyword evidence="1" id="KW-0812">Transmembrane</keyword>
<keyword evidence="3" id="KW-1185">Reference proteome</keyword>
<keyword evidence="1" id="KW-1133">Transmembrane helix</keyword>
<protein>
    <submittedName>
        <fullName evidence="2">Uncharacterized protein</fullName>
    </submittedName>
</protein>
<evidence type="ECO:0000313" key="3">
    <source>
        <dbReference type="Proteomes" id="UP001249851"/>
    </source>
</evidence>
<dbReference type="EMBL" id="JARQWQ010000134">
    <property type="protein sequence ID" value="KAK2548946.1"/>
    <property type="molecule type" value="Genomic_DNA"/>
</dbReference>
<reference evidence="2" key="2">
    <citation type="journal article" date="2023" name="Science">
        <title>Genomic signatures of disease resistance in endangered staghorn corals.</title>
        <authorList>
            <person name="Vollmer S.V."/>
            <person name="Selwyn J.D."/>
            <person name="Despard B.A."/>
            <person name="Roesel C.L."/>
        </authorList>
    </citation>
    <scope>NUCLEOTIDE SEQUENCE</scope>
    <source>
        <strain evidence="2">K2</strain>
    </source>
</reference>
<feature type="transmembrane region" description="Helical" evidence="1">
    <location>
        <begin position="143"/>
        <end position="169"/>
    </location>
</feature>
<organism evidence="2 3">
    <name type="scientific">Acropora cervicornis</name>
    <name type="common">Staghorn coral</name>
    <dbReference type="NCBI Taxonomy" id="6130"/>
    <lineage>
        <taxon>Eukaryota</taxon>
        <taxon>Metazoa</taxon>
        <taxon>Cnidaria</taxon>
        <taxon>Anthozoa</taxon>
        <taxon>Hexacorallia</taxon>
        <taxon>Scleractinia</taxon>
        <taxon>Astrocoeniina</taxon>
        <taxon>Acroporidae</taxon>
        <taxon>Acropora</taxon>
    </lineage>
</organism>
<comment type="caution">
    <text evidence="2">The sequence shown here is derived from an EMBL/GenBank/DDBJ whole genome shotgun (WGS) entry which is preliminary data.</text>
</comment>
<keyword evidence="1" id="KW-0472">Membrane</keyword>
<dbReference type="PANTHER" id="PTHR23320:SF165">
    <property type="entry name" value="MARVEL DOMAIN-CONTAINING PROTEIN"/>
    <property type="match status" value="1"/>
</dbReference>
<dbReference type="InterPro" id="IPR030417">
    <property type="entry name" value="MS4A"/>
</dbReference>
<dbReference type="Proteomes" id="UP001249851">
    <property type="component" value="Unassembled WGS sequence"/>
</dbReference>
<gene>
    <name evidence="2" type="ORF">P5673_030689</name>
</gene>
<feature type="transmembrane region" description="Helical" evidence="1">
    <location>
        <begin position="106"/>
        <end position="131"/>
    </location>
</feature>
<proteinExistence type="predicted"/>
<dbReference type="AlphaFoldDB" id="A0AAD9PU55"/>
<feature type="transmembrane region" description="Helical" evidence="1">
    <location>
        <begin position="189"/>
        <end position="210"/>
    </location>
</feature>
<feature type="transmembrane region" description="Helical" evidence="1">
    <location>
        <begin position="82"/>
        <end position="100"/>
    </location>
</feature>
<dbReference type="PANTHER" id="PTHR23320">
    <property type="entry name" value="MEMBRANE-SPANNING 4-DOMAINS SUBFAMILY A MS4A -RELATED"/>
    <property type="match status" value="1"/>
</dbReference>